<evidence type="ECO:0000256" key="1">
    <source>
        <dbReference type="SAM" id="SignalP"/>
    </source>
</evidence>
<dbReference type="Gene3D" id="2.30.30.40">
    <property type="entry name" value="SH3 Domains"/>
    <property type="match status" value="1"/>
</dbReference>
<feature type="domain" description="Rhodanese" evidence="2">
    <location>
        <begin position="205"/>
        <end position="245"/>
    </location>
</feature>
<dbReference type="InterPro" id="IPR001763">
    <property type="entry name" value="Rhodanese-like_dom"/>
</dbReference>
<gene>
    <name evidence="3" type="ORF">GP644_15845</name>
</gene>
<evidence type="ECO:0000313" key="4">
    <source>
        <dbReference type="Proteomes" id="UP000441586"/>
    </source>
</evidence>
<feature type="signal peptide" evidence="1">
    <location>
        <begin position="1"/>
        <end position="21"/>
    </location>
</feature>
<keyword evidence="1" id="KW-0732">Signal</keyword>
<dbReference type="RefSeq" id="WP_158980356.1">
    <property type="nucleotide sequence ID" value="NZ_WSFO01000009.1"/>
</dbReference>
<proteinExistence type="predicted"/>
<accession>A0A6A4RHI6</accession>
<dbReference type="AlphaFoldDB" id="A0A6A4RHI6"/>
<dbReference type="Gene3D" id="3.90.226.10">
    <property type="entry name" value="2-enoyl-CoA Hydratase, Chain A, domain 1"/>
    <property type="match status" value="1"/>
</dbReference>
<dbReference type="SUPFAM" id="SSF52096">
    <property type="entry name" value="ClpP/crotonase"/>
    <property type="match status" value="1"/>
</dbReference>
<dbReference type="PROSITE" id="PS50206">
    <property type="entry name" value="RHODANESE_3"/>
    <property type="match status" value="1"/>
</dbReference>
<dbReference type="Proteomes" id="UP000441586">
    <property type="component" value="Unassembled WGS sequence"/>
</dbReference>
<sequence length="489" mass="53807">MKLYTIVFLSLGFAFPNFSNAMEIEVRQGLLSELQNLEFVYPPASPADYNGEPRSPIPMDGDFNQDRPDAIFLSGQILKGDAEKFINYHEKHWVYNQVIVLDSPGGNFLAALKIGSYLQDLQDPTSGGDVPTFYFLVRNGDKCLSACALILAMGGGVGQALIEQGAEVGFHMGLLPGNLAENTAPVRDIMNLTYDIVAQYTRLIDSGWQSPKLLREALKHRTFDSFYYLRGGMRSWQMGFDPVARTGNAPQINQIGLDDGTVMRVCSALMYASSPNMPTETQFGIAGYGDFTPRLPDAEIRIQDVFDQLKTNSIMRSFPDETFDIVTCSLSRNASGEISVGIHDANFDDNVANLPKCVSNRRVLNWCAATETLTHPLNVPLLADALGCSNGQLHMVSPQDGSNWIGGVVDYERVRTGIAKRDVNVRETPGLGTAPIDTLTKGSRAEILDCALTRDKQGVFFKVRSNQTEGWVSARFLIEEGLFAFPVTN</sequence>
<dbReference type="InterPro" id="IPR003646">
    <property type="entry name" value="SH3-like_bac-type"/>
</dbReference>
<evidence type="ECO:0000313" key="3">
    <source>
        <dbReference type="EMBL" id="KAE9628644.1"/>
    </source>
</evidence>
<name>A0A6A4RHI6_9RHOB</name>
<evidence type="ECO:0000259" key="2">
    <source>
        <dbReference type="PROSITE" id="PS50206"/>
    </source>
</evidence>
<organism evidence="3 4">
    <name type="scientific">Parasedimentitalea maritima</name>
    <dbReference type="NCBI Taxonomy" id="2578117"/>
    <lineage>
        <taxon>Bacteria</taxon>
        <taxon>Pseudomonadati</taxon>
        <taxon>Pseudomonadota</taxon>
        <taxon>Alphaproteobacteria</taxon>
        <taxon>Rhodobacterales</taxon>
        <taxon>Paracoccaceae</taxon>
        <taxon>Parasedimentitalea</taxon>
    </lineage>
</organism>
<dbReference type="EMBL" id="WSFO01000009">
    <property type="protein sequence ID" value="KAE9628644.1"/>
    <property type="molecule type" value="Genomic_DNA"/>
</dbReference>
<reference evidence="3 4" key="1">
    <citation type="submission" date="2019-12" db="EMBL/GenBank/DDBJ databases">
        <authorList>
            <person name="Zhang Y.-J."/>
        </authorList>
    </citation>
    <scope>NUCLEOTIDE SEQUENCE [LARGE SCALE GENOMIC DNA]</scope>
    <source>
        <strain evidence="3 4">H18S-6</strain>
    </source>
</reference>
<comment type="caution">
    <text evidence="3">The sequence shown here is derived from an EMBL/GenBank/DDBJ whole genome shotgun (WGS) entry which is preliminary data.</text>
</comment>
<dbReference type="Pfam" id="PF08239">
    <property type="entry name" value="SH3_3"/>
    <property type="match status" value="1"/>
</dbReference>
<dbReference type="InterPro" id="IPR029045">
    <property type="entry name" value="ClpP/crotonase-like_dom_sf"/>
</dbReference>
<protein>
    <submittedName>
        <fullName evidence="3">SH3 domain-containing protein</fullName>
    </submittedName>
</protein>
<feature type="chain" id="PRO_5025572477" evidence="1">
    <location>
        <begin position="22"/>
        <end position="489"/>
    </location>
</feature>